<keyword evidence="1" id="KW-0472">Membrane</keyword>
<dbReference type="PANTHER" id="PTHR30093">
    <property type="entry name" value="GENERAL SECRETION PATHWAY PROTEIN G"/>
    <property type="match status" value="1"/>
</dbReference>
<keyword evidence="1" id="KW-1133">Transmembrane helix</keyword>
<dbReference type="Gene3D" id="3.30.700.10">
    <property type="entry name" value="Glycoprotein, Type 4 Pilin"/>
    <property type="match status" value="1"/>
</dbReference>
<dbReference type="InterPro" id="IPR012902">
    <property type="entry name" value="N_methyl_site"/>
</dbReference>
<dbReference type="Proteomes" id="UP000228495">
    <property type="component" value="Unassembled WGS sequence"/>
</dbReference>
<sequence length="152" mass="15777">MPKHNHGFTLIELLVVIVVIGVLAGITINVININAQRQRANEAVVRTNVGKICSAVSSCYSTRIGLNTNVCDEASELGTIIPTEPDLATYSISDLAGSETLGSGYVLVTGSTNGCVVECFVRNDLGSDTIGGTTAQSGQVVNQTTGSTCLTE</sequence>
<dbReference type="InterPro" id="IPR045584">
    <property type="entry name" value="Pilin-like"/>
</dbReference>
<protein>
    <submittedName>
        <fullName evidence="2">Uncharacterized protein</fullName>
    </submittedName>
</protein>
<organism evidence="2 3">
    <name type="scientific">candidate division WWE3 bacterium CG22_combo_CG10-13_8_21_14_all_39_12</name>
    <dbReference type="NCBI Taxonomy" id="1975094"/>
    <lineage>
        <taxon>Bacteria</taxon>
        <taxon>Katanobacteria</taxon>
    </lineage>
</organism>
<evidence type="ECO:0000313" key="2">
    <source>
        <dbReference type="EMBL" id="PIP56588.1"/>
    </source>
</evidence>
<dbReference type="Pfam" id="PF07963">
    <property type="entry name" value="N_methyl"/>
    <property type="match status" value="1"/>
</dbReference>
<reference evidence="2 3" key="1">
    <citation type="submission" date="2017-09" db="EMBL/GenBank/DDBJ databases">
        <title>Depth-based differentiation of microbial function through sediment-hosted aquifers and enrichment of novel symbionts in the deep terrestrial subsurface.</title>
        <authorList>
            <person name="Probst A.J."/>
            <person name="Ladd B."/>
            <person name="Jarett J.K."/>
            <person name="Geller-Mcgrath D.E."/>
            <person name="Sieber C.M."/>
            <person name="Emerson J.B."/>
            <person name="Anantharaman K."/>
            <person name="Thomas B.C."/>
            <person name="Malmstrom R."/>
            <person name="Stieglmeier M."/>
            <person name="Klingl A."/>
            <person name="Woyke T."/>
            <person name="Ryan C.M."/>
            <person name="Banfield J.F."/>
        </authorList>
    </citation>
    <scope>NUCLEOTIDE SEQUENCE [LARGE SCALE GENOMIC DNA]</scope>
    <source>
        <strain evidence="2">CG22_combo_CG10-13_8_21_14_all_39_12</strain>
    </source>
</reference>
<feature type="transmembrane region" description="Helical" evidence="1">
    <location>
        <begin position="6"/>
        <end position="31"/>
    </location>
</feature>
<dbReference type="EMBL" id="PCSU01000036">
    <property type="protein sequence ID" value="PIP56588.1"/>
    <property type="molecule type" value="Genomic_DNA"/>
</dbReference>
<dbReference type="NCBIfam" id="TIGR02532">
    <property type="entry name" value="IV_pilin_GFxxxE"/>
    <property type="match status" value="1"/>
</dbReference>
<evidence type="ECO:0000313" key="3">
    <source>
        <dbReference type="Proteomes" id="UP000228495"/>
    </source>
</evidence>
<proteinExistence type="predicted"/>
<name>A0A2H0BHU2_UNCKA</name>
<evidence type="ECO:0000256" key="1">
    <source>
        <dbReference type="SAM" id="Phobius"/>
    </source>
</evidence>
<dbReference type="AlphaFoldDB" id="A0A2H0BHU2"/>
<accession>A0A2H0BHU2</accession>
<keyword evidence="1" id="KW-0812">Transmembrane</keyword>
<dbReference type="SUPFAM" id="SSF54523">
    <property type="entry name" value="Pili subunits"/>
    <property type="match status" value="1"/>
</dbReference>
<gene>
    <name evidence="2" type="ORF">COX05_02290</name>
</gene>
<dbReference type="PROSITE" id="PS00409">
    <property type="entry name" value="PROKAR_NTER_METHYL"/>
    <property type="match status" value="1"/>
</dbReference>
<comment type="caution">
    <text evidence="2">The sequence shown here is derived from an EMBL/GenBank/DDBJ whole genome shotgun (WGS) entry which is preliminary data.</text>
</comment>